<organism evidence="9 10">
    <name type="scientific">Methylomonas methanica (strain DSM 25384 / MC09)</name>
    <dbReference type="NCBI Taxonomy" id="857087"/>
    <lineage>
        <taxon>Bacteria</taxon>
        <taxon>Pseudomonadati</taxon>
        <taxon>Pseudomonadota</taxon>
        <taxon>Gammaproteobacteria</taxon>
        <taxon>Methylococcales</taxon>
        <taxon>Methylococcaceae</taxon>
        <taxon>Methylomonas</taxon>
    </lineage>
</organism>
<evidence type="ECO:0000256" key="3">
    <source>
        <dbReference type="ARBA" id="ARBA00022763"/>
    </source>
</evidence>
<proteinExistence type="predicted"/>
<sequence length="215" mass="23141">MAGAGQRNMGMSVREQAIREHRAAMLNCSKCSAMVGPVVSGSPVLSPIVLIGQAPGEREGQFGKPFAWTAGKTLFGWFESIGIGEQQFRSRVYMAAVCRCFPGKNANGGDRVPSLEEISNCAGWLKAEVDLLKPALILPVGKLAIAQLMPVQKLTDVIGKRHSVDFHGHHCEAIPLPHPSGASTWHRTEPGRSLLAAALRLLAAHSAWRSLKNEC</sequence>
<reference evidence="9 10" key="1">
    <citation type="journal article" date="2011" name="J. Bacteriol.">
        <title>Complete Genome Sequence of the Aerobic Marine Methanotroph Methylomonas methanica MC09.</title>
        <authorList>
            <person name="Boden R."/>
            <person name="Cunliffe M."/>
            <person name="Scanlan J."/>
            <person name="Moussard H."/>
            <person name="Kits K.D."/>
            <person name="Klotz M.G."/>
            <person name="Jetten M.S."/>
            <person name="Vuilleumier S."/>
            <person name="Han J."/>
            <person name="Peters L."/>
            <person name="Mikhailova N."/>
            <person name="Teshima H."/>
            <person name="Tapia R."/>
            <person name="Kyrpides N."/>
            <person name="Ivanova N."/>
            <person name="Pagani I."/>
            <person name="Cheng J.F."/>
            <person name="Goodwin L."/>
            <person name="Han C."/>
            <person name="Hauser L."/>
            <person name="Land M.L."/>
            <person name="Lapidus A."/>
            <person name="Lucas S."/>
            <person name="Pitluck S."/>
            <person name="Woyke T."/>
            <person name="Stein L."/>
            <person name="Murrell J.C."/>
        </authorList>
    </citation>
    <scope>NUCLEOTIDE SEQUENCE [LARGE SCALE GENOMIC DNA]</scope>
    <source>
        <strain evidence="9 10">MC09</strain>
    </source>
</reference>
<keyword evidence="5" id="KW-0408">Iron</keyword>
<keyword evidence="10" id="KW-1185">Reference proteome</keyword>
<feature type="domain" description="Uracil-DNA glycosylase-like" evidence="8">
    <location>
        <begin position="40"/>
        <end position="200"/>
    </location>
</feature>
<dbReference type="InterPro" id="IPR036895">
    <property type="entry name" value="Uracil-DNA_glycosylase-like_sf"/>
</dbReference>
<evidence type="ECO:0000256" key="5">
    <source>
        <dbReference type="ARBA" id="ARBA00023004"/>
    </source>
</evidence>
<evidence type="ECO:0000256" key="6">
    <source>
        <dbReference type="ARBA" id="ARBA00023014"/>
    </source>
</evidence>
<dbReference type="EMBL" id="CP002738">
    <property type="protein sequence ID" value="AEG01861.1"/>
    <property type="molecule type" value="Genomic_DNA"/>
</dbReference>
<dbReference type="Proteomes" id="UP000008888">
    <property type="component" value="Chromosome"/>
</dbReference>
<keyword evidence="2" id="KW-0479">Metal-binding</keyword>
<keyword evidence="4" id="KW-0378">Hydrolase</keyword>
<reference evidence="10" key="3">
    <citation type="submission" date="2011-05" db="EMBL/GenBank/DDBJ databases">
        <title>Complete sequence of Methylomonas methanica MC09.</title>
        <authorList>
            <consortium name="US DOE Joint Genome Institute"/>
            <person name="Lucas S."/>
            <person name="Han J."/>
            <person name="Lapidus A."/>
            <person name="Cheng J.-F."/>
            <person name="Goodwin L."/>
            <person name="Pitluck S."/>
            <person name="Peters L."/>
            <person name="Mikhailova N."/>
            <person name="Teshima H."/>
            <person name="Han C."/>
            <person name="Tapia R."/>
            <person name="Land M."/>
            <person name="Hauser L."/>
            <person name="Kyrpides N."/>
            <person name="Ivanova N."/>
            <person name="Pagani I."/>
            <person name="Stein L."/>
            <person name="Woyke T."/>
        </authorList>
    </citation>
    <scope>NUCLEOTIDE SEQUENCE [LARGE SCALE GENOMIC DNA]</scope>
    <source>
        <strain evidence="10">MC09</strain>
    </source>
</reference>
<evidence type="ECO:0000313" key="9">
    <source>
        <dbReference type="EMBL" id="AEG01861.1"/>
    </source>
</evidence>
<dbReference type="KEGG" id="mmt:Metme_3494"/>
<evidence type="ECO:0000259" key="8">
    <source>
        <dbReference type="SMART" id="SM00986"/>
    </source>
</evidence>
<evidence type="ECO:0000256" key="1">
    <source>
        <dbReference type="ARBA" id="ARBA00022485"/>
    </source>
</evidence>
<keyword evidence="6" id="KW-0411">Iron-sulfur</keyword>
<dbReference type="AlphaFoldDB" id="G0A7L8"/>
<keyword evidence="1" id="KW-0004">4Fe-4S</keyword>
<reference key="2">
    <citation type="submission" date="2011-05" db="EMBL/GenBank/DDBJ databases">
        <title>Complete genome sequence of the aerobic marine methanotroph Methylomonas methanica MC09.</title>
        <authorList>
            <person name="Boden R."/>
            <person name="Cunliffe M."/>
            <person name="Scanlan J."/>
            <person name="Moussard H."/>
            <person name="Kits K.D."/>
            <person name="Klotz M."/>
            <person name="Jetten M."/>
            <person name="Vuilleumier S."/>
            <person name="Han J."/>
            <person name="Peters L."/>
            <person name="Mikhailova N."/>
            <person name="Teshima H."/>
            <person name="Tapia R."/>
            <person name="Kyrpides N."/>
            <person name="Ivanova N."/>
            <person name="Pagani I."/>
            <person name="Cheng J.-F."/>
            <person name="Goodwin L."/>
            <person name="Han C."/>
            <person name="Hauser L."/>
            <person name="Land M."/>
            <person name="Lapidus A."/>
            <person name="Lucas S."/>
            <person name="Pitluck S."/>
            <person name="Woyke T."/>
            <person name="Stein L.Y."/>
            <person name="Murrell C."/>
        </authorList>
    </citation>
    <scope>NUCLEOTIDE SEQUENCE</scope>
    <source>
        <strain>MC09</strain>
    </source>
</reference>
<dbReference type="SMART" id="SM00986">
    <property type="entry name" value="UDG"/>
    <property type="match status" value="1"/>
</dbReference>
<dbReference type="GO" id="GO:0006281">
    <property type="term" value="P:DNA repair"/>
    <property type="evidence" value="ECO:0007669"/>
    <property type="project" value="UniProtKB-KW"/>
</dbReference>
<evidence type="ECO:0000313" key="10">
    <source>
        <dbReference type="Proteomes" id="UP000008888"/>
    </source>
</evidence>
<dbReference type="PANTHER" id="PTHR33693">
    <property type="entry name" value="TYPE-5 URACIL-DNA GLYCOSYLASE"/>
    <property type="match status" value="1"/>
</dbReference>
<dbReference type="SMART" id="SM00987">
    <property type="entry name" value="UreE_C"/>
    <property type="match status" value="1"/>
</dbReference>
<dbReference type="InterPro" id="IPR005122">
    <property type="entry name" value="Uracil-DNA_glycosylase-like"/>
</dbReference>
<dbReference type="Pfam" id="PF03167">
    <property type="entry name" value="UDG"/>
    <property type="match status" value="1"/>
</dbReference>
<accession>G0A7L8</accession>
<dbReference type="SUPFAM" id="SSF52141">
    <property type="entry name" value="Uracil-DNA glycosylase-like"/>
    <property type="match status" value="1"/>
</dbReference>
<protein>
    <submittedName>
        <fullName evidence="9">Uracil-DNA glycosylase superfamily</fullName>
    </submittedName>
</protein>
<dbReference type="InterPro" id="IPR051536">
    <property type="entry name" value="UDG_Type-4/5"/>
</dbReference>
<evidence type="ECO:0000256" key="7">
    <source>
        <dbReference type="ARBA" id="ARBA00023204"/>
    </source>
</evidence>
<gene>
    <name evidence="9" type="ordered locus">Metme_3494</name>
</gene>
<evidence type="ECO:0000256" key="2">
    <source>
        <dbReference type="ARBA" id="ARBA00022723"/>
    </source>
</evidence>
<dbReference type="STRING" id="857087.Metme_3494"/>
<evidence type="ECO:0000256" key="4">
    <source>
        <dbReference type="ARBA" id="ARBA00022801"/>
    </source>
</evidence>
<keyword evidence="7" id="KW-0234">DNA repair</keyword>
<dbReference type="CDD" id="cd10033">
    <property type="entry name" value="UDG_like"/>
    <property type="match status" value="1"/>
</dbReference>
<dbReference type="PANTHER" id="PTHR33693:SF1">
    <property type="entry name" value="TYPE-4 URACIL-DNA GLYCOSYLASE"/>
    <property type="match status" value="1"/>
</dbReference>
<dbReference type="HOGENOM" id="CLU_044815_3_0_6"/>
<dbReference type="Gene3D" id="3.40.470.10">
    <property type="entry name" value="Uracil-DNA glycosylase-like domain"/>
    <property type="match status" value="1"/>
</dbReference>
<dbReference type="GO" id="GO:0097506">
    <property type="term" value="F:deaminated base DNA N-glycosylase activity"/>
    <property type="evidence" value="ECO:0007669"/>
    <property type="project" value="UniProtKB-ARBA"/>
</dbReference>
<name>G0A7L8_METMM</name>
<dbReference type="GO" id="GO:0046872">
    <property type="term" value="F:metal ion binding"/>
    <property type="evidence" value="ECO:0007669"/>
    <property type="project" value="UniProtKB-KW"/>
</dbReference>
<dbReference type="GO" id="GO:0051539">
    <property type="term" value="F:4 iron, 4 sulfur cluster binding"/>
    <property type="evidence" value="ECO:0007669"/>
    <property type="project" value="UniProtKB-KW"/>
</dbReference>
<dbReference type="eggNOG" id="COG1573">
    <property type="taxonomic scope" value="Bacteria"/>
</dbReference>
<keyword evidence="3" id="KW-0227">DNA damage</keyword>